<dbReference type="InterPro" id="IPR047589">
    <property type="entry name" value="DUF11_rpt"/>
</dbReference>
<keyword evidence="4" id="KW-1185">Reference proteome</keyword>
<dbReference type="Proteomes" id="UP000623172">
    <property type="component" value="Unassembled WGS sequence"/>
</dbReference>
<feature type="domain" description="DUF11" evidence="2">
    <location>
        <begin position="491"/>
        <end position="605"/>
    </location>
</feature>
<comment type="caution">
    <text evidence="3">The sequence shown here is derived from an EMBL/GenBank/DDBJ whole genome shotgun (WGS) entry which is preliminary data.</text>
</comment>
<accession>A0A926D2G1</accession>
<sequence>MATISGRVVFDRDRSATISSGDSGLANIPVVLQNVDTAARLTVLTDAAGNYAFLNVPNGSYRIVESYGTQGGVPTPGDFSAAEQGSVPEGVNPPVGAAGNPPPGSTNLDSVTPSTLLVTVAGADLVNQNFFNGPVIHTPIQVILDPCAVISGDNLIQAADNGTFGSFPQGTPANTGAPTEPYPGVTPDFTYVLPNPDVYTPAGGEYTVQNIMNNTLSQVIGAWWRIADHTKGNETGRMMVVNGFNPGAVFFRAQVPVRPNTNYLLSAWILNLFKVTGYPNPELGVRILDQNGGVLYSATLGILIPVNVNAPEWKQIGSAINSQNNTSLTVEFLSEGPEVIGNDYAIDDVSFQEIQEPIFVPLKTVDRSSADVGETVRYTVTLTNTCESPLTNVFFQDTVPDGLAFVPGSAAINGAPAAAADPDIGFPLPDVPGGGSVTIEFSAAATKVPTPNPTLNSASIRYEYTPVEGGIPGEFNVVSNYVPVVIGESADLSVIKTSGPSPVYPGEILTYTVTISNAGPSAAENVVLADNVSATLTDVEFSVDGGAVWNPWSGPYSLGRLQNGESRTILIRGTVNPAAGGSIENTATALSATPDPDLSNNSDTVVTPVNELADISVVKLGSPNPAVPGEQITYTVTVSNGGPSAAADVVLTDAVPFGLTDVKYSTNGGISFQPWTGSLALGDFAPNTAVQVLIRGRVSSSALDPIVNTAVAESPTPDPDPANNTSTDTTPVAASADLAVIKSGSPSPVPAGDVLTYTVVVSNGGPSDAQDVILTDSVPPELAGVEYSLDNGATFQSWSGSAALGDLPAGSSRTVLLRGTTDAGATGIITNTAVVNSDTPDPDPDNNTFTEVTPVTPTADLSILKTAAPDPVRPGEVLTYTLRAANAGPADAQNVVVLDNVPPDLIGPQYSVDGAAFQPWTGPLALGTLAAGSARTILLRGTVALLAGGTIVNTAVVNSDTPDPDPSNNTDTSTTDVMAAASADIAVTKTARPDLAVPGQRMTYAVTVTNRGPDAADNVTLYDETAPELTGAEFSVDGGVNWNVWSNPYLVGRLAAGGSAVVLIRGTVSEAACGIISNTAVTAADAPDPDPNNNTATVDIPVASGGADLSIQKTAFPNPAGRCQYVTFTLTVSNAGPAAAEEVIIRDMLPRELSGTLYSADNGQTWQVWTGSCRAGILEAGASLSILVAGFVSAYARDCICNTAGVFSLTADPNLANNTASAAVRIADICCQPPGKSGCRVRQHWESL</sequence>
<gene>
    <name evidence="3" type="ORF">H8696_00305</name>
</gene>
<dbReference type="InterPro" id="IPR051172">
    <property type="entry name" value="Chlamydia_OmcB"/>
</dbReference>
<feature type="domain" description="DUF11" evidence="2">
    <location>
        <begin position="984"/>
        <end position="1100"/>
    </location>
</feature>
<dbReference type="RefSeq" id="WP_249314178.1">
    <property type="nucleotide sequence ID" value="NZ_JACRSR010000001.1"/>
</dbReference>
<proteinExistence type="predicted"/>
<feature type="domain" description="DUF11" evidence="2">
    <location>
        <begin position="363"/>
        <end position="461"/>
    </location>
</feature>
<feature type="compositionally biased region" description="Low complexity" evidence="1">
    <location>
        <begin position="90"/>
        <end position="99"/>
    </location>
</feature>
<dbReference type="Gene3D" id="2.60.40.10">
    <property type="entry name" value="Immunoglobulins"/>
    <property type="match status" value="6"/>
</dbReference>
<dbReference type="Gene3D" id="2.60.40.740">
    <property type="match status" value="1"/>
</dbReference>
<feature type="region of interest" description="Disordered" evidence="1">
    <location>
        <begin position="72"/>
        <end position="105"/>
    </location>
</feature>
<protein>
    <submittedName>
        <fullName evidence="3">DUF11 domain-containing protein</fullName>
    </submittedName>
</protein>
<feature type="domain" description="DUF11" evidence="2">
    <location>
        <begin position="1108"/>
        <end position="1224"/>
    </location>
</feature>
<dbReference type="InterPro" id="IPR013783">
    <property type="entry name" value="Ig-like_fold"/>
</dbReference>
<dbReference type="EMBL" id="JACRSR010000001">
    <property type="protein sequence ID" value="MBC8530287.1"/>
    <property type="molecule type" value="Genomic_DNA"/>
</dbReference>
<dbReference type="SUPFAM" id="SSF117074">
    <property type="entry name" value="Hypothetical protein PA1324"/>
    <property type="match status" value="1"/>
</dbReference>
<evidence type="ECO:0000313" key="3">
    <source>
        <dbReference type="EMBL" id="MBC8530287.1"/>
    </source>
</evidence>
<evidence type="ECO:0000256" key="1">
    <source>
        <dbReference type="SAM" id="MobiDB-lite"/>
    </source>
</evidence>
<dbReference type="PANTHER" id="PTHR34819">
    <property type="entry name" value="LARGE CYSTEINE-RICH PERIPLASMIC PROTEIN OMCB"/>
    <property type="match status" value="1"/>
</dbReference>
<evidence type="ECO:0000313" key="4">
    <source>
        <dbReference type="Proteomes" id="UP000623172"/>
    </source>
</evidence>
<dbReference type="Gene3D" id="2.60.120.260">
    <property type="entry name" value="Galactose-binding domain-like"/>
    <property type="match status" value="1"/>
</dbReference>
<organism evidence="3 4">
    <name type="scientific">Gehongia tenuis</name>
    <dbReference type="NCBI Taxonomy" id="2763655"/>
    <lineage>
        <taxon>Bacteria</taxon>
        <taxon>Bacillati</taxon>
        <taxon>Bacillota</taxon>
        <taxon>Clostridia</taxon>
        <taxon>Christensenellales</taxon>
        <taxon>Christensenellaceae</taxon>
        <taxon>Gehongia</taxon>
    </lineage>
</organism>
<dbReference type="PANTHER" id="PTHR34819:SF3">
    <property type="entry name" value="CELL SURFACE PROTEIN"/>
    <property type="match status" value="1"/>
</dbReference>
<dbReference type="InterPro" id="IPR001434">
    <property type="entry name" value="OmcB-like_DUF11"/>
</dbReference>
<feature type="domain" description="DUF11" evidence="2">
    <location>
        <begin position="860"/>
        <end position="974"/>
    </location>
</feature>
<feature type="domain" description="DUF11" evidence="2">
    <location>
        <begin position="614"/>
        <end position="729"/>
    </location>
</feature>
<dbReference type="NCBIfam" id="TIGR01451">
    <property type="entry name" value="B_ant_repeat"/>
    <property type="match status" value="7"/>
</dbReference>
<feature type="region of interest" description="Disordered" evidence="1">
    <location>
        <begin position="710"/>
        <end position="730"/>
    </location>
</feature>
<name>A0A926D2G1_9FIRM</name>
<reference evidence="3" key="1">
    <citation type="submission" date="2020-08" db="EMBL/GenBank/DDBJ databases">
        <title>Genome public.</title>
        <authorList>
            <person name="Liu C."/>
            <person name="Sun Q."/>
        </authorList>
    </citation>
    <scope>NUCLEOTIDE SEQUENCE</scope>
    <source>
        <strain evidence="3">NSJ-53</strain>
    </source>
</reference>
<dbReference type="Pfam" id="PF01345">
    <property type="entry name" value="DUF11"/>
    <property type="match status" value="7"/>
</dbReference>
<feature type="domain" description="DUF11" evidence="2">
    <location>
        <begin position="737"/>
        <end position="848"/>
    </location>
</feature>
<evidence type="ECO:0000259" key="2">
    <source>
        <dbReference type="Pfam" id="PF01345"/>
    </source>
</evidence>
<dbReference type="AlphaFoldDB" id="A0A926D2G1"/>